<sequence length="116" mass="12429">MIAWGSAQIYQGVQNQAEIAPGHENPARAVARILDRLPSADLGETENEDARHAAAEILEEATQPEPDQGRTRRAWLLLRGLLSPLARGAESGSQAAAHDWARTAIEQISGMPQIGG</sequence>
<keyword evidence="3" id="KW-1185">Reference proteome</keyword>
<accession>A0A7X6ME18</accession>
<gene>
    <name evidence="2" type="ORF">HGB44_15535</name>
</gene>
<proteinExistence type="predicted"/>
<organism evidence="2 3">
    <name type="scientific">Nocardiopsis alborubida</name>
    <dbReference type="NCBI Taxonomy" id="146802"/>
    <lineage>
        <taxon>Bacteria</taxon>
        <taxon>Bacillati</taxon>
        <taxon>Actinomycetota</taxon>
        <taxon>Actinomycetes</taxon>
        <taxon>Streptosporangiales</taxon>
        <taxon>Nocardiopsidaceae</taxon>
        <taxon>Nocardiopsis</taxon>
    </lineage>
</organism>
<dbReference type="EMBL" id="JAAXPG010000013">
    <property type="protein sequence ID" value="NKY99062.1"/>
    <property type="molecule type" value="Genomic_DNA"/>
</dbReference>
<reference evidence="2 3" key="1">
    <citation type="submission" date="2020-04" db="EMBL/GenBank/DDBJ databases">
        <title>MicrobeNet Type strains.</title>
        <authorList>
            <person name="Nicholson A.C."/>
        </authorList>
    </citation>
    <scope>NUCLEOTIDE SEQUENCE [LARGE SCALE GENOMIC DNA]</scope>
    <source>
        <strain evidence="2 3">ATCC 23612</strain>
    </source>
</reference>
<dbReference type="AlphaFoldDB" id="A0A7X6ME18"/>
<evidence type="ECO:0000256" key="1">
    <source>
        <dbReference type="SAM" id="MobiDB-lite"/>
    </source>
</evidence>
<name>A0A7X6ME18_9ACTN</name>
<comment type="caution">
    <text evidence="2">The sequence shown here is derived from an EMBL/GenBank/DDBJ whole genome shotgun (WGS) entry which is preliminary data.</text>
</comment>
<evidence type="ECO:0000313" key="2">
    <source>
        <dbReference type="EMBL" id="NKY99062.1"/>
    </source>
</evidence>
<dbReference type="RefSeq" id="WP_061079372.1">
    <property type="nucleotide sequence ID" value="NZ_JAAXPG010000013.1"/>
</dbReference>
<evidence type="ECO:0000313" key="3">
    <source>
        <dbReference type="Proteomes" id="UP000553209"/>
    </source>
</evidence>
<protein>
    <submittedName>
        <fullName evidence="2">Uncharacterized protein</fullName>
    </submittedName>
</protein>
<feature type="region of interest" description="Disordered" evidence="1">
    <location>
        <begin position="39"/>
        <end position="70"/>
    </location>
</feature>
<dbReference type="Proteomes" id="UP000553209">
    <property type="component" value="Unassembled WGS sequence"/>
</dbReference>